<dbReference type="InterPro" id="IPR013517">
    <property type="entry name" value="FG-GAP"/>
</dbReference>
<dbReference type="PANTHER" id="PTHR44103:SF1">
    <property type="entry name" value="PROPROTEIN CONVERTASE P"/>
    <property type="match status" value="1"/>
</dbReference>
<reference evidence="2 3" key="1">
    <citation type="journal article" date="2023" name="Int. J. Syst. Evol. Microbiol.">
        <title>Arthrobacter vasquezii sp. nov., isolated from a soil sample from Union Glacier, Antarctica.</title>
        <authorList>
            <person name="Valenzuela-Ibaceta F."/>
            <person name="Carrasco V."/>
            <person name="Lagos-Moraga S."/>
            <person name="Dietz-Vargas C."/>
            <person name="Navarro C.A."/>
            <person name="Perez-Donoso J.M."/>
        </authorList>
    </citation>
    <scope>NUCLEOTIDE SEQUENCE [LARGE SCALE GENOMIC DNA]</scope>
    <source>
        <strain evidence="2 3">EH-1B-1</strain>
    </source>
</reference>
<dbReference type="InterPro" id="IPR028994">
    <property type="entry name" value="Integrin_alpha_N"/>
</dbReference>
<dbReference type="RefSeq" id="WP_277359309.1">
    <property type="nucleotide sequence ID" value="NZ_JAROKN010000049.1"/>
</dbReference>
<name>A0ABT6CY56_9MICC</name>
<keyword evidence="3" id="KW-1185">Reference proteome</keyword>
<dbReference type="Gene3D" id="2.115.10.10">
    <property type="entry name" value="Tachylectin 2"/>
    <property type="match status" value="2"/>
</dbReference>
<keyword evidence="1" id="KW-0732">Signal</keyword>
<organism evidence="2 3">
    <name type="scientific">Arthrobacter vasquezii</name>
    <dbReference type="NCBI Taxonomy" id="2977629"/>
    <lineage>
        <taxon>Bacteria</taxon>
        <taxon>Bacillati</taxon>
        <taxon>Actinomycetota</taxon>
        <taxon>Actinomycetes</taxon>
        <taxon>Micrococcales</taxon>
        <taxon>Micrococcaceae</taxon>
        <taxon>Arthrobacter</taxon>
    </lineage>
</organism>
<dbReference type="InterPro" id="IPR013320">
    <property type="entry name" value="ConA-like_dom_sf"/>
</dbReference>
<evidence type="ECO:0000256" key="1">
    <source>
        <dbReference type="ARBA" id="ARBA00022729"/>
    </source>
</evidence>
<dbReference type="EMBL" id="JAROKN010000049">
    <property type="protein sequence ID" value="MDF9278934.1"/>
    <property type="molecule type" value="Genomic_DNA"/>
</dbReference>
<accession>A0ABT6CY56</accession>
<dbReference type="Proteomes" id="UP001220456">
    <property type="component" value="Unassembled WGS sequence"/>
</dbReference>
<protein>
    <submittedName>
        <fullName evidence="2">FG-GAP-like repeat-containing protein</fullName>
    </submittedName>
</protein>
<evidence type="ECO:0000313" key="3">
    <source>
        <dbReference type="Proteomes" id="UP001220456"/>
    </source>
</evidence>
<dbReference type="SUPFAM" id="SSF69318">
    <property type="entry name" value="Integrin alpha N-terminal domain"/>
    <property type="match status" value="1"/>
</dbReference>
<evidence type="ECO:0000313" key="2">
    <source>
        <dbReference type="EMBL" id="MDF9278934.1"/>
    </source>
</evidence>
<gene>
    <name evidence="2" type="ORF">P4U43_14180</name>
</gene>
<dbReference type="PANTHER" id="PTHR44103">
    <property type="entry name" value="PROPROTEIN CONVERTASE P"/>
    <property type="match status" value="1"/>
</dbReference>
<dbReference type="Pfam" id="PF13517">
    <property type="entry name" value="FG-GAP_3"/>
    <property type="match status" value="2"/>
</dbReference>
<comment type="caution">
    <text evidence="2">The sequence shown here is derived from an EMBL/GenBank/DDBJ whole genome shotgun (WGS) entry which is preliminary data.</text>
</comment>
<sequence length="571" mass="60284">MFDVYRTSGSTRSLPVLPLHRKLTALAVLLVSSVLMASAIHPAQATESTSMATDPGPAGDFSWKGYNWEKRFWDGAPHYTKDYNPANVSDPDANGHVTLTLSNPTGKAPVAAEFQSTRQGFGYGTYSTTVEKNIGLLQKEVVWGCLFTYDPAAAPGYNEIDLCEASAWGGGAAYGESWPVTQGHGYWFDATKPPGQGNNTITFGATSDAVLTHRMVWEPRKITFETFAGEGYSGKLLKRTVLEGSTVPVPAKEAIHFNLWVTGGGGGKPAMVKPEKVVIRDFSFTPAPPMAPPVVAPVEPTPAPVEPVAPAPVAPPVTPANSTTGFNGDGTADVVARDTSGTLWLYAGNGTGGWLGRNQIGHGWQDFTSILTPGDFDGDRNPDVLGRDRSGALRLYAGNDSGGVHSGVRIGWGWSGFTSLLAPGDFDGDGNVDVMARDTYGALFLYPGNGTGGWKSRVKIGSGWQGFTAILGPGDFNGDGNVDVMARDNYGALHLYPGNGTGGWQPRVKVGSGWQGFTAILGPGDFNGDGNVDVMARDKYGALYLYPGNGTGGWKSKVKIGSGWNVMTSIS</sequence>
<dbReference type="Gene3D" id="2.60.120.200">
    <property type="match status" value="1"/>
</dbReference>
<dbReference type="SUPFAM" id="SSF49899">
    <property type="entry name" value="Concanavalin A-like lectins/glucanases"/>
    <property type="match status" value="1"/>
</dbReference>
<proteinExistence type="predicted"/>